<evidence type="ECO:0000259" key="1">
    <source>
        <dbReference type="Pfam" id="PF13820"/>
    </source>
</evidence>
<dbReference type="AlphaFoldDB" id="A0A816BIZ4"/>
<dbReference type="Proteomes" id="UP000663870">
    <property type="component" value="Unassembled WGS sequence"/>
</dbReference>
<gene>
    <name evidence="3" type="ORF">JXQ802_LOCUS49269</name>
    <name evidence="2" type="ORF">PYM288_LOCUS33192</name>
</gene>
<sequence length="104" mass="11703">NKLRQILHIGRKRFVLKKIQPWNSVKVTFDIPKTAADQLRLLAIEGNVCLIELGILSVEIVGQSNMIVVNNKNNSSTTTNSKKLASTTSFNSTPIKQFFVEYKI</sequence>
<dbReference type="InterPro" id="IPR026638">
    <property type="entry name" value="NCOA6"/>
</dbReference>
<dbReference type="InterPro" id="IPR032715">
    <property type="entry name" value="NCOA6_TRADD-N"/>
</dbReference>
<dbReference type="Pfam" id="PF13820">
    <property type="entry name" value="NCOA6_TRADD-N"/>
    <property type="match status" value="1"/>
</dbReference>
<accession>A0A816BIZ4</accession>
<dbReference type="GO" id="GO:0003713">
    <property type="term" value="F:transcription coactivator activity"/>
    <property type="evidence" value="ECO:0007669"/>
    <property type="project" value="InterPro"/>
</dbReference>
<dbReference type="GO" id="GO:0035097">
    <property type="term" value="C:histone methyltransferase complex"/>
    <property type="evidence" value="ECO:0007669"/>
    <property type="project" value="TreeGrafter"/>
</dbReference>
<evidence type="ECO:0000313" key="3">
    <source>
        <dbReference type="EMBL" id="CAF1609804.1"/>
    </source>
</evidence>
<dbReference type="PANTHER" id="PTHR15690">
    <property type="entry name" value="NUCLEAR RECEPTOR COACTIVATOR 6"/>
    <property type="match status" value="1"/>
</dbReference>
<proteinExistence type="predicted"/>
<evidence type="ECO:0000313" key="2">
    <source>
        <dbReference type="EMBL" id="CAF1367594.1"/>
    </source>
</evidence>
<evidence type="ECO:0000313" key="4">
    <source>
        <dbReference type="Proteomes" id="UP000663870"/>
    </source>
</evidence>
<dbReference type="PANTHER" id="PTHR15690:SF0">
    <property type="entry name" value="NUCLEAR RECEPTOR COACTIVATOR 6"/>
    <property type="match status" value="1"/>
</dbReference>
<dbReference type="Proteomes" id="UP000663854">
    <property type="component" value="Unassembled WGS sequence"/>
</dbReference>
<dbReference type="GO" id="GO:0005667">
    <property type="term" value="C:transcription regulator complex"/>
    <property type="evidence" value="ECO:0007669"/>
    <property type="project" value="TreeGrafter"/>
</dbReference>
<comment type="caution">
    <text evidence="3">The sequence shown here is derived from an EMBL/GenBank/DDBJ whole genome shotgun (WGS) entry which is preliminary data.</text>
</comment>
<dbReference type="EMBL" id="CAJNOL010005786">
    <property type="protein sequence ID" value="CAF1609804.1"/>
    <property type="molecule type" value="Genomic_DNA"/>
</dbReference>
<name>A0A816BIZ4_9BILA</name>
<reference evidence="3" key="1">
    <citation type="submission" date="2021-02" db="EMBL/GenBank/DDBJ databases">
        <authorList>
            <person name="Nowell W R."/>
        </authorList>
    </citation>
    <scope>NUCLEOTIDE SEQUENCE</scope>
</reference>
<keyword evidence="4" id="KW-1185">Reference proteome</keyword>
<dbReference type="GO" id="GO:0045944">
    <property type="term" value="P:positive regulation of transcription by RNA polymerase II"/>
    <property type="evidence" value="ECO:0007669"/>
    <property type="project" value="TreeGrafter"/>
</dbReference>
<dbReference type="EMBL" id="CAJNOH010004369">
    <property type="protein sequence ID" value="CAF1367594.1"/>
    <property type="molecule type" value="Genomic_DNA"/>
</dbReference>
<protein>
    <recommendedName>
        <fullName evidence="1">Nuclear receptor coactivator 6 TRADD-N domain-containing protein</fullName>
    </recommendedName>
</protein>
<feature type="domain" description="Nuclear receptor coactivator 6 TRADD-N" evidence="1">
    <location>
        <begin position="2"/>
        <end position="66"/>
    </location>
</feature>
<organism evidence="3 4">
    <name type="scientific">Rotaria sordida</name>
    <dbReference type="NCBI Taxonomy" id="392033"/>
    <lineage>
        <taxon>Eukaryota</taxon>
        <taxon>Metazoa</taxon>
        <taxon>Spiralia</taxon>
        <taxon>Gnathifera</taxon>
        <taxon>Rotifera</taxon>
        <taxon>Eurotatoria</taxon>
        <taxon>Bdelloidea</taxon>
        <taxon>Philodinida</taxon>
        <taxon>Philodinidae</taxon>
        <taxon>Rotaria</taxon>
    </lineage>
</organism>
<feature type="non-terminal residue" evidence="3">
    <location>
        <position position="1"/>
    </location>
</feature>